<evidence type="ECO:0008006" key="4">
    <source>
        <dbReference type="Google" id="ProtNLM"/>
    </source>
</evidence>
<protein>
    <recommendedName>
        <fullName evidence="4">Integral membrane protein</fullName>
    </recommendedName>
</protein>
<keyword evidence="1" id="KW-1133">Transmembrane helix</keyword>
<dbReference type="AlphaFoldDB" id="A0A4P6F8W2"/>
<gene>
    <name evidence="2" type="ORF">ET471_15915</name>
</gene>
<organism evidence="2 3">
    <name type="scientific">Xylanimonas protaetiae</name>
    <dbReference type="NCBI Taxonomy" id="2509457"/>
    <lineage>
        <taxon>Bacteria</taxon>
        <taxon>Bacillati</taxon>
        <taxon>Actinomycetota</taxon>
        <taxon>Actinomycetes</taxon>
        <taxon>Micrococcales</taxon>
        <taxon>Promicromonosporaceae</taxon>
        <taxon>Xylanimonas</taxon>
    </lineage>
</organism>
<dbReference type="RefSeq" id="WP_129189916.1">
    <property type="nucleotide sequence ID" value="NZ_CP035493.1"/>
</dbReference>
<keyword evidence="3" id="KW-1185">Reference proteome</keyword>
<reference evidence="2 3" key="1">
    <citation type="submission" date="2019-01" db="EMBL/GenBank/DDBJ databases">
        <title>Genome sequencing of strain FW10M-9.</title>
        <authorList>
            <person name="Heo J."/>
            <person name="Kim S.-J."/>
            <person name="Kim J.-S."/>
            <person name="Hong S.-B."/>
            <person name="Kwon S.-W."/>
        </authorList>
    </citation>
    <scope>NUCLEOTIDE SEQUENCE [LARGE SCALE GENOMIC DNA]</scope>
    <source>
        <strain evidence="2 3">FW10M-9</strain>
    </source>
</reference>
<keyword evidence="1" id="KW-0472">Membrane</keyword>
<keyword evidence="1" id="KW-0812">Transmembrane</keyword>
<sequence>MLLPLLLVLVAACVALAAWALAFLVRDRAVILRQLFGAAVVEALLVVQAVVAGVLIARGHVVDGALFWGYVATALLLLPVAAAWAFAERTKWSSVVLMVASLTVGFLAFRMWQIWGAA</sequence>
<feature type="transmembrane region" description="Helical" evidence="1">
    <location>
        <begin position="64"/>
        <end position="86"/>
    </location>
</feature>
<accession>A0A4P6F8W2</accession>
<feature type="transmembrane region" description="Helical" evidence="1">
    <location>
        <begin position="36"/>
        <end position="57"/>
    </location>
</feature>
<dbReference type="OrthoDB" id="5197832at2"/>
<dbReference type="EMBL" id="CP035493">
    <property type="protein sequence ID" value="QAY71333.1"/>
    <property type="molecule type" value="Genomic_DNA"/>
</dbReference>
<evidence type="ECO:0000256" key="1">
    <source>
        <dbReference type="SAM" id="Phobius"/>
    </source>
</evidence>
<evidence type="ECO:0000313" key="2">
    <source>
        <dbReference type="EMBL" id="QAY71333.1"/>
    </source>
</evidence>
<name>A0A4P6F8W2_9MICO</name>
<dbReference type="KEGG" id="xya:ET471_15915"/>
<feature type="transmembrane region" description="Helical" evidence="1">
    <location>
        <begin position="92"/>
        <end position="112"/>
    </location>
</feature>
<proteinExistence type="predicted"/>
<dbReference type="Proteomes" id="UP000292118">
    <property type="component" value="Chromosome"/>
</dbReference>
<evidence type="ECO:0000313" key="3">
    <source>
        <dbReference type="Proteomes" id="UP000292118"/>
    </source>
</evidence>